<feature type="transmembrane region" description="Helical" evidence="6">
    <location>
        <begin position="150"/>
        <end position="170"/>
    </location>
</feature>
<dbReference type="SUPFAM" id="SSF103473">
    <property type="entry name" value="MFS general substrate transporter"/>
    <property type="match status" value="1"/>
</dbReference>
<dbReference type="InterPro" id="IPR036259">
    <property type="entry name" value="MFS_trans_sf"/>
</dbReference>
<dbReference type="InterPro" id="IPR011701">
    <property type="entry name" value="MFS"/>
</dbReference>
<dbReference type="GO" id="GO:0005886">
    <property type="term" value="C:plasma membrane"/>
    <property type="evidence" value="ECO:0007669"/>
    <property type="project" value="UniProtKB-SubCell"/>
</dbReference>
<evidence type="ECO:0000259" key="7">
    <source>
        <dbReference type="PROSITE" id="PS50850"/>
    </source>
</evidence>
<feature type="transmembrane region" description="Helical" evidence="6">
    <location>
        <begin position="352"/>
        <end position="372"/>
    </location>
</feature>
<feature type="transmembrane region" description="Helical" evidence="6">
    <location>
        <begin position="290"/>
        <end position="307"/>
    </location>
</feature>
<feature type="transmembrane region" description="Helical" evidence="6">
    <location>
        <begin position="378"/>
        <end position="400"/>
    </location>
</feature>
<dbReference type="InterPro" id="IPR020846">
    <property type="entry name" value="MFS_dom"/>
</dbReference>
<keyword evidence="2" id="KW-0813">Transport</keyword>
<dbReference type="InterPro" id="IPR050382">
    <property type="entry name" value="MFS_Na/Anion_cotransporter"/>
</dbReference>
<feature type="transmembrane region" description="Helical" evidence="6">
    <location>
        <begin position="21"/>
        <end position="45"/>
    </location>
</feature>
<organism evidence="8 9">
    <name type="scientific">Lactiplantibacillus pentosus</name>
    <name type="common">Lactobacillus pentosus</name>
    <dbReference type="NCBI Taxonomy" id="1589"/>
    <lineage>
        <taxon>Bacteria</taxon>
        <taxon>Bacillati</taxon>
        <taxon>Bacillota</taxon>
        <taxon>Bacilli</taxon>
        <taxon>Lactobacillales</taxon>
        <taxon>Lactobacillaceae</taxon>
        <taxon>Lactiplantibacillus</taxon>
    </lineage>
</organism>
<comment type="subcellular location">
    <subcellularLocation>
        <location evidence="1">Cell membrane</location>
        <topology evidence="1">Multi-pass membrane protein</topology>
    </subcellularLocation>
</comment>
<comment type="caution">
    <text evidence="8">The sequence shown here is derived from an EMBL/GenBank/DDBJ whole genome shotgun (WGS) entry which is preliminary data.</text>
</comment>
<dbReference type="AlphaFoldDB" id="A0AAW8VWK4"/>
<name>A0AAW8VWK4_LACPE</name>
<dbReference type="PROSITE" id="PS50850">
    <property type="entry name" value="MFS"/>
    <property type="match status" value="1"/>
</dbReference>
<dbReference type="Gene3D" id="1.20.1250.20">
    <property type="entry name" value="MFS general substrate transporter like domains"/>
    <property type="match status" value="2"/>
</dbReference>
<dbReference type="CDD" id="cd17319">
    <property type="entry name" value="MFS_ExuT_GudP_like"/>
    <property type="match status" value="1"/>
</dbReference>
<evidence type="ECO:0000256" key="1">
    <source>
        <dbReference type="ARBA" id="ARBA00004651"/>
    </source>
</evidence>
<feature type="transmembrane region" description="Helical" evidence="6">
    <location>
        <begin position="51"/>
        <end position="74"/>
    </location>
</feature>
<accession>A0AAW8VWK4</accession>
<dbReference type="EMBL" id="JAVLAQ010000002">
    <property type="protein sequence ID" value="MDT6991183.1"/>
    <property type="molecule type" value="Genomic_DNA"/>
</dbReference>
<evidence type="ECO:0000256" key="6">
    <source>
        <dbReference type="SAM" id="Phobius"/>
    </source>
</evidence>
<reference evidence="8" key="1">
    <citation type="submission" date="2023-08" db="EMBL/GenBank/DDBJ databases">
        <authorList>
            <person name="Page C.A."/>
            <person name="Perez-Diaz I.M."/>
        </authorList>
    </citation>
    <scope>NUCLEOTIDE SEQUENCE</scope>
    <source>
        <strain evidence="8">7.8.46</strain>
    </source>
</reference>
<feature type="transmembrane region" description="Helical" evidence="6">
    <location>
        <begin position="86"/>
        <end position="105"/>
    </location>
</feature>
<dbReference type="RefSeq" id="WP_247738322.1">
    <property type="nucleotide sequence ID" value="NZ_JAGHKR010000002.1"/>
</dbReference>
<gene>
    <name evidence="8" type="ORF">RI536_14060</name>
</gene>
<feature type="transmembrane region" description="Helical" evidence="6">
    <location>
        <begin position="176"/>
        <end position="194"/>
    </location>
</feature>
<feature type="transmembrane region" description="Helical" evidence="6">
    <location>
        <begin position="313"/>
        <end position="340"/>
    </location>
</feature>
<evidence type="ECO:0000256" key="4">
    <source>
        <dbReference type="ARBA" id="ARBA00022989"/>
    </source>
</evidence>
<evidence type="ECO:0000256" key="2">
    <source>
        <dbReference type="ARBA" id="ARBA00022448"/>
    </source>
</evidence>
<sequence>MEEKLMITEAGHSKLKPKVTFALLYIAYIICFIDRSAMNIALAYIGKDFHLSTTTLGVVSSAFFFSYALMQIPGGWLTDKFGTKPTIIFAISIWSIFTILTGFAWSLASLLVIRVLFGIGEGAFPSASLKQISESVDYPHRAKATSGIISSNYIGSAIAPLMIAPIMVNFGWQTTFHLMGVIGVIFVIVYYFNLRHVTYQQQQPSHRRHHINWSSVIHNRLIWQFFIVVFGLSIVTKGLDSWMPTYLLQARHINLAGIAWLVPLPALAAGCGAILSGFVMNKFFVNREKWLIVVTSLLATGFMYGMYRSTSLAAVIIFEIATYFFKSIAFSSSFALFAMLMGKDAYGSSVGIVNFGGQLAGFVAPLLIGYLVDQFNGSYSAAFLVLVVAAAVSFVAAITFNFKHLNANKQAASQEAPVNEDY</sequence>
<dbReference type="PANTHER" id="PTHR11662:SF399">
    <property type="entry name" value="FI19708P1-RELATED"/>
    <property type="match status" value="1"/>
</dbReference>
<evidence type="ECO:0000256" key="5">
    <source>
        <dbReference type="ARBA" id="ARBA00023136"/>
    </source>
</evidence>
<keyword evidence="3 6" id="KW-0812">Transmembrane</keyword>
<feature type="transmembrane region" description="Helical" evidence="6">
    <location>
        <begin position="215"/>
        <end position="235"/>
    </location>
</feature>
<dbReference type="GO" id="GO:0022857">
    <property type="term" value="F:transmembrane transporter activity"/>
    <property type="evidence" value="ECO:0007669"/>
    <property type="project" value="InterPro"/>
</dbReference>
<protein>
    <submittedName>
        <fullName evidence="8">MFS transporter</fullName>
    </submittedName>
</protein>
<evidence type="ECO:0000313" key="9">
    <source>
        <dbReference type="Proteomes" id="UP001267003"/>
    </source>
</evidence>
<evidence type="ECO:0000313" key="8">
    <source>
        <dbReference type="EMBL" id="MDT6991183.1"/>
    </source>
</evidence>
<proteinExistence type="predicted"/>
<feature type="transmembrane region" description="Helical" evidence="6">
    <location>
        <begin position="255"/>
        <end position="278"/>
    </location>
</feature>
<evidence type="ECO:0000256" key="3">
    <source>
        <dbReference type="ARBA" id="ARBA00022692"/>
    </source>
</evidence>
<keyword evidence="5 6" id="KW-0472">Membrane</keyword>
<dbReference type="PANTHER" id="PTHR11662">
    <property type="entry name" value="SOLUTE CARRIER FAMILY 17"/>
    <property type="match status" value="1"/>
</dbReference>
<keyword evidence="4 6" id="KW-1133">Transmembrane helix</keyword>
<dbReference type="Proteomes" id="UP001267003">
    <property type="component" value="Unassembled WGS sequence"/>
</dbReference>
<feature type="domain" description="Major facilitator superfamily (MFS) profile" evidence="7">
    <location>
        <begin position="20"/>
        <end position="405"/>
    </location>
</feature>
<dbReference type="Pfam" id="PF07690">
    <property type="entry name" value="MFS_1"/>
    <property type="match status" value="1"/>
</dbReference>